<dbReference type="PROSITE" id="PS50893">
    <property type="entry name" value="ABC_TRANSPORTER_2"/>
    <property type="match status" value="1"/>
</dbReference>
<dbReference type="GO" id="GO:0016887">
    <property type="term" value="F:ATP hydrolysis activity"/>
    <property type="evidence" value="ECO:0007669"/>
    <property type="project" value="InterPro"/>
</dbReference>
<dbReference type="GO" id="GO:0055052">
    <property type="term" value="C:ATP-binding cassette (ABC) transporter complex, substrate-binding subunit-containing"/>
    <property type="evidence" value="ECO:0007669"/>
    <property type="project" value="TreeGrafter"/>
</dbReference>
<dbReference type="InterPro" id="IPR012340">
    <property type="entry name" value="NA-bd_OB-fold"/>
</dbReference>
<accession>A0A174CQ55</accession>
<protein>
    <submittedName>
        <fullName evidence="5">ABC transporter ATP-binding protein</fullName>
        <ecNumber evidence="5">3.6.3.20</ecNumber>
    </submittedName>
</protein>
<dbReference type="AlphaFoldDB" id="A0A174CQ55"/>
<dbReference type="InterPro" id="IPR008995">
    <property type="entry name" value="Mo/tungstate-bd_C_term_dom"/>
</dbReference>
<evidence type="ECO:0000313" key="6">
    <source>
        <dbReference type="Proteomes" id="UP000095651"/>
    </source>
</evidence>
<dbReference type="InterPro" id="IPR015855">
    <property type="entry name" value="ABC_transpr_MalK-like"/>
</dbReference>
<dbReference type="InterPro" id="IPR003593">
    <property type="entry name" value="AAA+_ATPase"/>
</dbReference>
<dbReference type="Gene3D" id="2.40.50.100">
    <property type="match status" value="1"/>
</dbReference>
<name>A0A174CQ55_9FIRM</name>
<dbReference type="GO" id="GO:0005524">
    <property type="term" value="F:ATP binding"/>
    <property type="evidence" value="ECO:0007669"/>
    <property type="project" value="UniProtKB-KW"/>
</dbReference>
<evidence type="ECO:0000256" key="3">
    <source>
        <dbReference type="ARBA" id="ARBA00022840"/>
    </source>
</evidence>
<gene>
    <name evidence="5" type="primary">ugpC_5</name>
    <name evidence="5" type="ORF">ERS852407_01954</name>
</gene>
<dbReference type="PANTHER" id="PTHR43875">
    <property type="entry name" value="MALTODEXTRIN IMPORT ATP-BINDING PROTEIN MSMX"/>
    <property type="match status" value="1"/>
</dbReference>
<evidence type="ECO:0000256" key="2">
    <source>
        <dbReference type="ARBA" id="ARBA00022741"/>
    </source>
</evidence>
<feature type="domain" description="ABC transporter" evidence="4">
    <location>
        <begin position="4"/>
        <end position="236"/>
    </location>
</feature>
<dbReference type="Proteomes" id="UP000095651">
    <property type="component" value="Unassembled WGS sequence"/>
</dbReference>
<keyword evidence="3 5" id="KW-0067">ATP-binding</keyword>
<evidence type="ECO:0000259" key="4">
    <source>
        <dbReference type="PROSITE" id="PS50893"/>
    </source>
</evidence>
<dbReference type="InterPro" id="IPR003439">
    <property type="entry name" value="ABC_transporter-like_ATP-bd"/>
</dbReference>
<dbReference type="RefSeq" id="WP_055654587.1">
    <property type="nucleotide sequence ID" value="NZ_CABIXC010000004.1"/>
</dbReference>
<dbReference type="Pfam" id="PF00005">
    <property type="entry name" value="ABC_tran"/>
    <property type="match status" value="1"/>
</dbReference>
<sequence length="367" mass="41056">MSYLEIKNLQKKYTKDGPLVVNNMNLSIEKGEFIVFLGPSGCGKTTTIRMISGLEDISGGEILIDGEDVIGKKPKDRGVSMIFQSYAIWPHMTVFDNIAYPLKLQKVPKDEIKKRVTAAAEATDIVGLLNRYPAQMSGGQRQRVAVSRAIVVKPKIFLMDEPLSNLDAKLRVSMRTELKNIHIQQNSTSIFVTHDQSEAMSLADRIVVMYKGRIEQIGTPMEVYQDSATRFVAEFIGTPPTNFFVTKIEKTADGLMAVNEDIHYLVPDSLKDALLPYAGKEVDLGVRPEYIDLSFSMDRTKGYLCDTVIDFVEPQGSHAILITKIGGNEVKIHTTTYMEMAPKTNVALNVKDDKVMFFDRDTSCRIK</sequence>
<dbReference type="EMBL" id="CYZE01000004">
    <property type="protein sequence ID" value="CUO13948.1"/>
    <property type="molecule type" value="Genomic_DNA"/>
</dbReference>
<keyword evidence="5" id="KW-0378">Hydrolase</keyword>
<dbReference type="InterPro" id="IPR017871">
    <property type="entry name" value="ABC_transporter-like_CS"/>
</dbReference>
<dbReference type="GO" id="GO:0008643">
    <property type="term" value="P:carbohydrate transport"/>
    <property type="evidence" value="ECO:0007669"/>
    <property type="project" value="InterPro"/>
</dbReference>
<dbReference type="PROSITE" id="PS00211">
    <property type="entry name" value="ABC_TRANSPORTER_1"/>
    <property type="match status" value="1"/>
</dbReference>
<keyword evidence="2" id="KW-0547">Nucleotide-binding</keyword>
<evidence type="ECO:0000313" key="5">
    <source>
        <dbReference type="EMBL" id="CUO13948.1"/>
    </source>
</evidence>
<dbReference type="SUPFAM" id="SSF50331">
    <property type="entry name" value="MOP-like"/>
    <property type="match status" value="1"/>
</dbReference>
<dbReference type="EC" id="3.6.3.20" evidence="5"/>
<dbReference type="InterPro" id="IPR047641">
    <property type="entry name" value="ABC_transpr_MalK/UgpC-like"/>
</dbReference>
<reference evidence="5 6" key="1">
    <citation type="submission" date="2015-09" db="EMBL/GenBank/DDBJ databases">
        <authorList>
            <consortium name="Pathogen Informatics"/>
        </authorList>
    </citation>
    <scope>NUCLEOTIDE SEQUENCE [LARGE SCALE GENOMIC DNA]</scope>
    <source>
        <strain evidence="5 6">2789STDY5608850</strain>
    </source>
</reference>
<evidence type="ECO:0000256" key="1">
    <source>
        <dbReference type="ARBA" id="ARBA00022448"/>
    </source>
</evidence>
<keyword evidence="1" id="KW-0813">Transport</keyword>
<dbReference type="FunFam" id="3.40.50.300:FF:000042">
    <property type="entry name" value="Maltose/maltodextrin ABC transporter, ATP-binding protein"/>
    <property type="match status" value="1"/>
</dbReference>
<dbReference type="SUPFAM" id="SSF52540">
    <property type="entry name" value="P-loop containing nucleoside triphosphate hydrolases"/>
    <property type="match status" value="1"/>
</dbReference>
<dbReference type="Gene3D" id="3.40.50.300">
    <property type="entry name" value="P-loop containing nucleotide triphosphate hydrolases"/>
    <property type="match status" value="1"/>
</dbReference>
<dbReference type="PANTHER" id="PTHR43875:SF1">
    <property type="entry name" value="OSMOPROTECTIVE COMPOUNDS UPTAKE ATP-BINDING PROTEIN GGTA"/>
    <property type="match status" value="1"/>
</dbReference>
<organism evidence="5 6">
    <name type="scientific">Hungatella hathewayi</name>
    <dbReference type="NCBI Taxonomy" id="154046"/>
    <lineage>
        <taxon>Bacteria</taxon>
        <taxon>Bacillati</taxon>
        <taxon>Bacillota</taxon>
        <taxon>Clostridia</taxon>
        <taxon>Lachnospirales</taxon>
        <taxon>Lachnospiraceae</taxon>
        <taxon>Hungatella</taxon>
    </lineage>
</organism>
<dbReference type="SMART" id="SM00382">
    <property type="entry name" value="AAA"/>
    <property type="match status" value="1"/>
</dbReference>
<proteinExistence type="predicted"/>
<dbReference type="InterPro" id="IPR027417">
    <property type="entry name" value="P-loop_NTPase"/>
</dbReference>
<dbReference type="GO" id="GO:0140359">
    <property type="term" value="F:ABC-type transporter activity"/>
    <property type="evidence" value="ECO:0007669"/>
    <property type="project" value="InterPro"/>
</dbReference>
<dbReference type="Gene3D" id="2.40.50.140">
    <property type="entry name" value="Nucleic acid-binding proteins"/>
    <property type="match status" value="1"/>
</dbReference>
<dbReference type="CDD" id="cd03301">
    <property type="entry name" value="ABC_MalK_N"/>
    <property type="match status" value="1"/>
</dbReference>